<dbReference type="Proteomes" id="UP000297245">
    <property type="component" value="Unassembled WGS sequence"/>
</dbReference>
<dbReference type="PRINTS" id="PR00364">
    <property type="entry name" value="DISEASERSIST"/>
</dbReference>
<dbReference type="InterPro" id="IPR027417">
    <property type="entry name" value="P-loop_NTPase"/>
</dbReference>
<evidence type="ECO:0000313" key="3">
    <source>
        <dbReference type="Proteomes" id="UP000297245"/>
    </source>
</evidence>
<dbReference type="InterPro" id="IPR049052">
    <property type="entry name" value="nSTAND1"/>
</dbReference>
<dbReference type="SUPFAM" id="SSF52540">
    <property type="entry name" value="P-loop containing nucleoside triphosphate hydrolases"/>
    <property type="match status" value="1"/>
</dbReference>
<sequence length="311" mass="34594">LQATPAVPRIFLGRDLLIKEGADYITNIAQAFLAILGPGGIGKTALAQKIIEMESVKEKFKTRSYFIPCDILPNVASLIQGMLQCLRIPAQEGKGQVEMLNDYLHLNTIQMVLVLDNFETLWYSKEDRAGIQNFLEKLFNFKHVSIVVTMRGPDGPGNIGWYKLGTESGIPPLSADAARDMFFAIAGNKFDVSEKTEAVDKLLKELDYVPLAIRLISQRAKTIPPESLLRMWEDGKTSILREGKGDLSRLTSVECSIQLSVNLLNGDEHDLLSVISFLPNGVLKWVDNLRKMLPNFENLDTSVAELLDCSL</sequence>
<reference evidence="2 3" key="1">
    <citation type="journal article" date="2019" name="Nat. Ecol. Evol.">
        <title>Megaphylogeny resolves global patterns of mushroom evolution.</title>
        <authorList>
            <person name="Varga T."/>
            <person name="Krizsan K."/>
            <person name="Foldi C."/>
            <person name="Dima B."/>
            <person name="Sanchez-Garcia M."/>
            <person name="Sanchez-Ramirez S."/>
            <person name="Szollosi G.J."/>
            <person name="Szarkandi J.G."/>
            <person name="Papp V."/>
            <person name="Albert L."/>
            <person name="Andreopoulos W."/>
            <person name="Angelini C."/>
            <person name="Antonin V."/>
            <person name="Barry K.W."/>
            <person name="Bougher N.L."/>
            <person name="Buchanan P."/>
            <person name="Buyck B."/>
            <person name="Bense V."/>
            <person name="Catcheside P."/>
            <person name="Chovatia M."/>
            <person name="Cooper J."/>
            <person name="Damon W."/>
            <person name="Desjardin D."/>
            <person name="Finy P."/>
            <person name="Geml J."/>
            <person name="Haridas S."/>
            <person name="Hughes K."/>
            <person name="Justo A."/>
            <person name="Karasinski D."/>
            <person name="Kautmanova I."/>
            <person name="Kiss B."/>
            <person name="Kocsube S."/>
            <person name="Kotiranta H."/>
            <person name="LaButti K.M."/>
            <person name="Lechner B.E."/>
            <person name="Liimatainen K."/>
            <person name="Lipzen A."/>
            <person name="Lukacs Z."/>
            <person name="Mihaltcheva S."/>
            <person name="Morgado L.N."/>
            <person name="Niskanen T."/>
            <person name="Noordeloos M.E."/>
            <person name="Ohm R.A."/>
            <person name="Ortiz-Santana B."/>
            <person name="Ovrebo C."/>
            <person name="Racz N."/>
            <person name="Riley R."/>
            <person name="Savchenko A."/>
            <person name="Shiryaev A."/>
            <person name="Soop K."/>
            <person name="Spirin V."/>
            <person name="Szebenyi C."/>
            <person name="Tomsovsky M."/>
            <person name="Tulloss R.E."/>
            <person name="Uehling J."/>
            <person name="Grigoriev I.V."/>
            <person name="Vagvolgyi C."/>
            <person name="Papp T."/>
            <person name="Martin F.M."/>
            <person name="Miettinen O."/>
            <person name="Hibbett D.S."/>
            <person name="Nagy L.G."/>
        </authorList>
    </citation>
    <scope>NUCLEOTIDE SEQUENCE [LARGE SCALE GENOMIC DNA]</scope>
    <source>
        <strain evidence="2 3">CBS 962.96</strain>
    </source>
</reference>
<dbReference type="PANTHER" id="PTHR36766:SF30">
    <property type="entry name" value="TIR-NBS TYPE DISEASE RESISTANCE PROTEIN-RELATED"/>
    <property type="match status" value="1"/>
</dbReference>
<dbReference type="OrthoDB" id="1534087at2759"/>
<evidence type="ECO:0000259" key="1">
    <source>
        <dbReference type="Pfam" id="PF20703"/>
    </source>
</evidence>
<dbReference type="Gene3D" id="3.40.50.300">
    <property type="entry name" value="P-loop containing nucleotide triphosphate hydrolases"/>
    <property type="match status" value="1"/>
</dbReference>
<protein>
    <recommendedName>
        <fullName evidence="1">Novel STAND NTPase 1 domain-containing protein</fullName>
    </recommendedName>
</protein>
<keyword evidence="3" id="KW-1185">Reference proteome</keyword>
<dbReference type="PANTHER" id="PTHR36766">
    <property type="entry name" value="PLANT BROAD-SPECTRUM MILDEW RESISTANCE PROTEIN RPW8"/>
    <property type="match status" value="1"/>
</dbReference>
<feature type="domain" description="Novel STAND NTPase 1" evidence="1">
    <location>
        <begin position="9"/>
        <end position="151"/>
    </location>
</feature>
<evidence type="ECO:0000313" key="2">
    <source>
        <dbReference type="EMBL" id="THV05815.1"/>
    </source>
</evidence>
<dbReference type="AlphaFoldDB" id="A0A4S8MS19"/>
<accession>A0A4S8MS19</accession>
<dbReference type="EMBL" id="ML179046">
    <property type="protein sequence ID" value="THV05815.1"/>
    <property type="molecule type" value="Genomic_DNA"/>
</dbReference>
<proteinExistence type="predicted"/>
<dbReference type="Pfam" id="PF20703">
    <property type="entry name" value="nSTAND1"/>
    <property type="match status" value="1"/>
</dbReference>
<name>A0A4S8MS19_DENBC</name>
<organism evidence="2 3">
    <name type="scientific">Dendrothele bispora (strain CBS 962.96)</name>
    <dbReference type="NCBI Taxonomy" id="1314807"/>
    <lineage>
        <taxon>Eukaryota</taxon>
        <taxon>Fungi</taxon>
        <taxon>Dikarya</taxon>
        <taxon>Basidiomycota</taxon>
        <taxon>Agaricomycotina</taxon>
        <taxon>Agaricomycetes</taxon>
        <taxon>Agaricomycetidae</taxon>
        <taxon>Agaricales</taxon>
        <taxon>Agaricales incertae sedis</taxon>
        <taxon>Dendrothele</taxon>
    </lineage>
</organism>
<gene>
    <name evidence="2" type="ORF">K435DRAFT_588558</name>
</gene>
<feature type="non-terminal residue" evidence="2">
    <location>
        <position position="311"/>
    </location>
</feature>
<feature type="non-terminal residue" evidence="2">
    <location>
        <position position="1"/>
    </location>
</feature>